<organism evidence="2 3">
    <name type="scientific">Neisseria flavescens NRL30031/H210</name>
    <dbReference type="NCBI Taxonomy" id="546264"/>
    <lineage>
        <taxon>Bacteria</taxon>
        <taxon>Pseudomonadati</taxon>
        <taxon>Pseudomonadota</taxon>
        <taxon>Betaproteobacteria</taxon>
        <taxon>Neisseriales</taxon>
        <taxon>Neisseriaceae</taxon>
        <taxon>Neisseria</taxon>
    </lineage>
</organism>
<reference evidence="2 3" key="1">
    <citation type="submission" date="2009-01" db="EMBL/GenBank/DDBJ databases">
        <authorList>
            <person name="Fulton L."/>
            <person name="Clifton S."/>
            <person name="Chinwalla A.T."/>
            <person name="Mitreva M."/>
            <person name="Sodergren E."/>
            <person name="Weinstock G."/>
            <person name="Clifton S."/>
            <person name="Dooling D.J."/>
            <person name="Fulton B."/>
            <person name="Minx P."/>
            <person name="Pepin K.H."/>
            <person name="Johnson M."/>
            <person name="Bhonagiri V."/>
            <person name="Nash W.E."/>
            <person name="Mardis E.R."/>
            <person name="Wilson R.K."/>
        </authorList>
    </citation>
    <scope>NUCLEOTIDE SEQUENCE [LARGE SCALE GENOMIC DNA]</scope>
    <source>
        <strain evidence="2 3">NRL30031/H210</strain>
    </source>
</reference>
<keyword evidence="1" id="KW-0812">Transmembrane</keyword>
<comment type="caution">
    <text evidence="2">The sequence shown here is derived from an EMBL/GenBank/DDBJ whole genome shotgun (WGS) entry which is preliminary data.</text>
</comment>
<feature type="transmembrane region" description="Helical" evidence="1">
    <location>
        <begin position="93"/>
        <end position="114"/>
    </location>
</feature>
<protein>
    <submittedName>
        <fullName evidence="2">Uncharacterized protein</fullName>
    </submittedName>
</protein>
<sequence length="261" mass="26793">MLEHFSVGFIGAVGEIAAEVAVIVGYALSDVAGVGRIEFDAAGYAVNVIGVFVACPRRFGVIAALRAVVGIGGMMFVSFPVEPVYGKAVVNAALFFACAVGGVVVEGGVFFVSVSGKADGVTKIALDCRLLDEQVAHLVSIVLDDVDLTGAVGNTAARVAEEVVFAAGFVVLPLGVIGNERVLRQVRREGGLYECGRREGAGGKEVCQSSQRFHGLSSFAAADDFVADIGVFAVVLFEVGTVLGGRVAVGGDVGEIDHQAV</sequence>
<keyword evidence="1" id="KW-0472">Membrane</keyword>
<feature type="transmembrane region" description="Helical" evidence="1">
    <location>
        <begin position="7"/>
        <end position="28"/>
    </location>
</feature>
<dbReference type="EMBL" id="ACEN01000029">
    <property type="protein sequence ID" value="EEG33804.1"/>
    <property type="molecule type" value="Genomic_DNA"/>
</dbReference>
<dbReference type="AlphaFoldDB" id="C0EMF7"/>
<proteinExistence type="predicted"/>
<keyword evidence="1" id="KW-1133">Transmembrane helix</keyword>
<name>C0EMF7_NEIFL</name>
<evidence type="ECO:0000313" key="3">
    <source>
        <dbReference type="Proteomes" id="UP000004457"/>
    </source>
</evidence>
<feature type="transmembrane region" description="Helical" evidence="1">
    <location>
        <begin position="61"/>
        <end position="81"/>
    </location>
</feature>
<evidence type="ECO:0000313" key="2">
    <source>
        <dbReference type="EMBL" id="EEG33804.1"/>
    </source>
</evidence>
<evidence type="ECO:0000256" key="1">
    <source>
        <dbReference type="SAM" id="Phobius"/>
    </source>
</evidence>
<keyword evidence="3" id="KW-1185">Reference proteome</keyword>
<dbReference type="Proteomes" id="UP000004457">
    <property type="component" value="Unassembled WGS sequence"/>
</dbReference>
<accession>C0EMF7</accession>
<gene>
    <name evidence="2" type="ORF">NEIFLAOT_01128</name>
</gene>